<dbReference type="Gene3D" id="3.30.40.10">
    <property type="entry name" value="Zinc/RING finger domain, C3HC4 (zinc finger)"/>
    <property type="match status" value="1"/>
</dbReference>
<dbReference type="Pfam" id="PF01363">
    <property type="entry name" value="FYVE"/>
    <property type="match status" value="1"/>
</dbReference>
<keyword evidence="6 8" id="KW-0863">Zinc-finger</keyword>
<dbReference type="PROSITE" id="PS50294">
    <property type="entry name" value="WD_REPEATS_REGION"/>
    <property type="match status" value="3"/>
</dbReference>
<keyword evidence="4" id="KW-0677">Repeat</keyword>
<sequence>MSMAAEIKPIHSSGHKSLTTEKPVLVSKIDSCSDTINAVQILSEGRTILSISDDKSVRIWQRRASGQYWPSVCHFLPAAPTSLHYTHESRTLCIGINNGTVMEFEVARDENSLNHRRDYLSHQGRVTAVRFSAVHAWLLSVSRDKFFCFHSTTSGHRLGGHECSGWCTALEFDEPSCHVFVADYTGTITMLKLESGSCTLITQLKGHTACVDCLTWDGVSQQLFSGSHDHTVMVWDVGGGKGTSYELQGHNGKVRCLYHCGTKKVLVSGAEDGVLVWWDMAASRMVTPEWSESDSCQYCDRPFYWNVRAMINQKQIGLRQHHCRMCGKAVCDQCSSRRTNLPAMGFEFNVRVCEKCYDTVTDRDRESLAVFHEAKHTVTSMNVDLSSGVLLTVGTDNVIKIWDVKPILN</sequence>
<reference evidence="11" key="2">
    <citation type="journal article" date="2018" name="Biosci. Biotechnol. Biochem.">
        <title>Polysaccharide hydrolase of the hadal zone amphipods Hirondellea gigas.</title>
        <authorList>
            <person name="Kobayashi H."/>
            <person name="Nagahama T."/>
            <person name="Arai W."/>
            <person name="Sasagawa Y."/>
            <person name="Umeda M."/>
            <person name="Hayashi T."/>
            <person name="Nikaido I."/>
            <person name="Watanabe H."/>
            <person name="Oguri K."/>
            <person name="Kitazato H."/>
            <person name="Fujioka K."/>
            <person name="Kido Y."/>
            <person name="Takami H."/>
        </authorList>
    </citation>
    <scope>NUCLEOTIDE SEQUENCE</scope>
    <source>
        <tissue evidence="11">Whole body</tissue>
    </source>
</reference>
<evidence type="ECO:0000256" key="9">
    <source>
        <dbReference type="PROSITE-ProRule" id="PRU00221"/>
    </source>
</evidence>
<keyword evidence="3" id="KW-0479">Metal-binding</keyword>
<dbReference type="PRINTS" id="PR00320">
    <property type="entry name" value="GPROTEINBRPT"/>
</dbReference>
<keyword evidence="2 9" id="KW-0853">WD repeat</keyword>
<dbReference type="GO" id="GO:0005769">
    <property type="term" value="C:early endosome"/>
    <property type="evidence" value="ECO:0007669"/>
    <property type="project" value="UniProtKB-SubCell"/>
</dbReference>
<dbReference type="SMART" id="SM00320">
    <property type="entry name" value="WD40"/>
    <property type="match status" value="6"/>
</dbReference>
<dbReference type="PANTHER" id="PTHR46189">
    <property type="entry name" value="LD41958P"/>
    <property type="match status" value="1"/>
</dbReference>
<feature type="repeat" description="WD" evidence="9">
    <location>
        <begin position="29"/>
        <end position="61"/>
    </location>
</feature>
<dbReference type="EMBL" id="IACF01004353">
    <property type="protein sequence ID" value="LAB69947.1"/>
    <property type="molecule type" value="mRNA"/>
</dbReference>
<dbReference type="InterPro" id="IPR015943">
    <property type="entry name" value="WD40/YVTN_repeat-like_dom_sf"/>
</dbReference>
<dbReference type="EMBL" id="IACT01004847">
    <property type="protein sequence ID" value="LAC24022.1"/>
    <property type="molecule type" value="mRNA"/>
</dbReference>
<proteinExistence type="evidence at transcript level"/>
<keyword evidence="7" id="KW-0862">Zinc</keyword>
<dbReference type="InterPro" id="IPR036322">
    <property type="entry name" value="WD40_repeat_dom_sf"/>
</dbReference>
<evidence type="ECO:0000256" key="5">
    <source>
        <dbReference type="ARBA" id="ARBA00022753"/>
    </source>
</evidence>
<feature type="domain" description="FYVE-type" evidence="10">
    <location>
        <begin position="290"/>
        <end position="361"/>
    </location>
</feature>
<dbReference type="GO" id="GO:0008270">
    <property type="term" value="F:zinc ion binding"/>
    <property type="evidence" value="ECO:0007669"/>
    <property type="project" value="UniProtKB-KW"/>
</dbReference>
<dbReference type="Gene3D" id="2.130.10.10">
    <property type="entry name" value="YVTN repeat-like/Quinoprotein amine dehydrogenase"/>
    <property type="match status" value="2"/>
</dbReference>
<feature type="repeat" description="WD" evidence="9">
    <location>
        <begin position="371"/>
        <end position="405"/>
    </location>
</feature>
<accession>A0A2P2I7C9</accession>
<dbReference type="Pfam" id="PF00400">
    <property type="entry name" value="WD40"/>
    <property type="match status" value="5"/>
</dbReference>
<feature type="repeat" description="WD" evidence="9">
    <location>
        <begin position="247"/>
        <end position="288"/>
    </location>
</feature>
<evidence type="ECO:0000256" key="1">
    <source>
        <dbReference type="ARBA" id="ARBA00004412"/>
    </source>
</evidence>
<dbReference type="SUPFAM" id="SSF50978">
    <property type="entry name" value="WD40 repeat-like"/>
    <property type="match status" value="1"/>
</dbReference>
<evidence type="ECO:0000259" key="10">
    <source>
        <dbReference type="PROSITE" id="PS50178"/>
    </source>
</evidence>
<evidence type="ECO:0000256" key="3">
    <source>
        <dbReference type="ARBA" id="ARBA00022723"/>
    </source>
</evidence>
<evidence type="ECO:0000256" key="7">
    <source>
        <dbReference type="ARBA" id="ARBA00022833"/>
    </source>
</evidence>
<dbReference type="InterPro" id="IPR011011">
    <property type="entry name" value="Znf_FYVE_PHD"/>
</dbReference>
<dbReference type="InterPro" id="IPR013083">
    <property type="entry name" value="Znf_RING/FYVE/PHD"/>
</dbReference>
<evidence type="ECO:0000256" key="4">
    <source>
        <dbReference type="ARBA" id="ARBA00022737"/>
    </source>
</evidence>
<dbReference type="InterPro" id="IPR020472">
    <property type="entry name" value="WD40_PAC1"/>
</dbReference>
<dbReference type="InterPro" id="IPR019775">
    <property type="entry name" value="WD40_repeat_CS"/>
</dbReference>
<dbReference type="InterPro" id="IPR042234">
    <property type="entry name" value="WDFY1/WDFY2"/>
</dbReference>
<feature type="repeat" description="WD" evidence="9">
    <location>
        <begin position="204"/>
        <end position="237"/>
    </location>
</feature>
<dbReference type="PROSITE" id="PS50178">
    <property type="entry name" value="ZF_FYVE"/>
    <property type="match status" value="1"/>
</dbReference>
<evidence type="ECO:0000256" key="6">
    <source>
        <dbReference type="ARBA" id="ARBA00022771"/>
    </source>
</evidence>
<dbReference type="SUPFAM" id="SSF57903">
    <property type="entry name" value="FYVE/PHD zinc finger"/>
    <property type="match status" value="1"/>
</dbReference>
<name>A0A2P2I7C9_9CRUS</name>
<dbReference type="PANTHER" id="PTHR46189:SF1">
    <property type="entry name" value="LD41958P"/>
    <property type="match status" value="1"/>
</dbReference>
<keyword evidence="5" id="KW-0967">Endosome</keyword>
<evidence type="ECO:0000256" key="2">
    <source>
        <dbReference type="ARBA" id="ARBA00022574"/>
    </source>
</evidence>
<evidence type="ECO:0000313" key="11">
    <source>
        <dbReference type="EMBL" id="LAB69947.1"/>
    </source>
</evidence>
<dbReference type="PROSITE" id="PS00678">
    <property type="entry name" value="WD_REPEATS_1"/>
    <property type="match status" value="2"/>
</dbReference>
<reference evidence="12" key="1">
    <citation type="submission" date="2017-11" db="EMBL/GenBank/DDBJ databases">
        <title>The sensing device of the deep-sea amphipod.</title>
        <authorList>
            <person name="Kobayashi H."/>
            <person name="Nagahama T."/>
            <person name="Arai W."/>
            <person name="Sasagawa Y."/>
            <person name="Umeda M."/>
            <person name="Hayashi T."/>
            <person name="Nikaido I."/>
            <person name="Watanabe H."/>
            <person name="Oguri K."/>
            <person name="Kitazato H."/>
            <person name="Fujioka K."/>
            <person name="Kido Y."/>
            <person name="Takami H."/>
        </authorList>
    </citation>
    <scope>NUCLEOTIDE SEQUENCE</scope>
    <source>
        <tissue evidence="12">Whole body</tissue>
    </source>
</reference>
<dbReference type="InterPro" id="IPR017455">
    <property type="entry name" value="Znf_FYVE-rel"/>
</dbReference>
<protein>
    <submittedName>
        <fullName evidence="11 12">WD repeat and FYVE domain-containing protein 2-like</fullName>
    </submittedName>
</protein>
<dbReference type="SMART" id="SM00064">
    <property type="entry name" value="FYVE"/>
    <property type="match status" value="1"/>
</dbReference>
<dbReference type="AlphaFoldDB" id="A0A2P2I7C9"/>
<organism evidence="11">
    <name type="scientific">Hirondellea gigas</name>
    <dbReference type="NCBI Taxonomy" id="1518452"/>
    <lineage>
        <taxon>Eukaryota</taxon>
        <taxon>Metazoa</taxon>
        <taxon>Ecdysozoa</taxon>
        <taxon>Arthropoda</taxon>
        <taxon>Crustacea</taxon>
        <taxon>Multicrustacea</taxon>
        <taxon>Malacostraca</taxon>
        <taxon>Eumalacostraca</taxon>
        <taxon>Peracarida</taxon>
        <taxon>Amphipoda</taxon>
        <taxon>Amphilochidea</taxon>
        <taxon>Lysianassida</taxon>
        <taxon>Lysianassidira</taxon>
        <taxon>Lysianassoidea</taxon>
        <taxon>Lysianassidae</taxon>
        <taxon>Hirondellea</taxon>
    </lineage>
</organism>
<dbReference type="FunFam" id="3.30.40.10:FF:000105">
    <property type="entry name" value="WD repeat and FYVE domain-containing protein 2"/>
    <property type="match status" value="1"/>
</dbReference>
<dbReference type="CDD" id="cd15718">
    <property type="entry name" value="FYVE_WDFY1_like"/>
    <property type="match status" value="1"/>
</dbReference>
<evidence type="ECO:0000313" key="12">
    <source>
        <dbReference type="EMBL" id="LAC24022.1"/>
    </source>
</evidence>
<dbReference type="PROSITE" id="PS50082">
    <property type="entry name" value="WD_REPEATS_2"/>
    <property type="match status" value="4"/>
</dbReference>
<evidence type="ECO:0000256" key="8">
    <source>
        <dbReference type="PROSITE-ProRule" id="PRU00091"/>
    </source>
</evidence>
<comment type="subcellular location">
    <subcellularLocation>
        <location evidence="1">Early endosome</location>
    </subcellularLocation>
</comment>
<dbReference type="InterPro" id="IPR001680">
    <property type="entry name" value="WD40_rpt"/>
</dbReference>
<dbReference type="InterPro" id="IPR000306">
    <property type="entry name" value="Znf_FYVE"/>
</dbReference>